<organism evidence="1 2">
    <name type="scientific">Methanomethylophilus alvi</name>
    <dbReference type="NCBI Taxonomy" id="1291540"/>
    <lineage>
        <taxon>Archaea</taxon>
        <taxon>Methanobacteriati</taxon>
        <taxon>Thermoplasmatota</taxon>
        <taxon>Thermoplasmata</taxon>
        <taxon>Methanomassiliicoccales</taxon>
        <taxon>Methanomethylophilaceae</taxon>
        <taxon>Methanomethylophilus</taxon>
    </lineage>
</organism>
<dbReference type="AlphaFoldDB" id="A0A3G3IG14"/>
<reference evidence="1 2" key="1">
    <citation type="submission" date="2016-10" db="EMBL/GenBank/DDBJ databases">
        <title>Complete genome of the TMA-utilizing, human hosted archaeon Methanomethylophilus alvus Gen. nov, sp. nov., strain Mx-05, derived from a pure culture.</title>
        <authorList>
            <person name="Brugere J.-F."/>
            <person name="Ben Hania W."/>
            <person name="Chaudhary P.P."/>
            <person name="Gaci N."/>
            <person name="Borrel G."/>
            <person name="Cao Van Tuat L."/>
            <person name="Fardeau M.-L."/>
            <person name="Harris H.M.B."/>
            <person name="O'Toole P.W."/>
            <person name="Ollivier B."/>
        </authorList>
    </citation>
    <scope>NUCLEOTIDE SEQUENCE [LARGE SCALE GENOMIC DNA]</scope>
    <source>
        <strain evidence="1 2">Mx-05</strain>
    </source>
</reference>
<dbReference type="Proteomes" id="UP000273278">
    <property type="component" value="Chromosome"/>
</dbReference>
<evidence type="ECO:0000313" key="2">
    <source>
        <dbReference type="Proteomes" id="UP000273278"/>
    </source>
</evidence>
<dbReference type="GeneID" id="41321442"/>
<dbReference type="RefSeq" id="WP_015504540.1">
    <property type="nucleotide sequence ID" value="NZ_CAYARP010000048.1"/>
</dbReference>
<name>A0A3G3IG14_9ARCH</name>
<accession>A0A3G3IG14</accession>
<dbReference type="OMA" id="AYFNTEQ"/>
<protein>
    <submittedName>
        <fullName evidence="1">Uncharacterized protein</fullName>
    </submittedName>
</protein>
<evidence type="ECO:0000313" key="1">
    <source>
        <dbReference type="EMBL" id="AYQ54813.1"/>
    </source>
</evidence>
<dbReference type="EMBL" id="CP017686">
    <property type="protein sequence ID" value="AYQ54813.1"/>
    <property type="molecule type" value="Genomic_DNA"/>
</dbReference>
<proteinExistence type="predicted"/>
<sequence>MFGIGNRDVPEKIREAKLSKWYGTLSDTDKVKLNRYMDGADPSSASAFICSVSKLANDDHNYKFVAFLAESTEDIRMDGIQRFYVNEVSIPALYNMEEYDRCDKACDRGLALLKEKGVMERVLKDNGGVLPESLYCRNYKLNVAVGVHYDYDEGDRLLEQFEKDGLISHEEVEYRKQGIKTFRLQKTFDSIFSIKEKDE</sequence>
<gene>
    <name evidence="1" type="ORF">BKD89_03205</name>
</gene>